<comment type="caution">
    <text evidence="5">The sequence shown here is derived from an EMBL/GenBank/DDBJ whole genome shotgun (WGS) entry which is preliminary data.</text>
</comment>
<dbReference type="PANTHER" id="PTHR33744">
    <property type="entry name" value="CARBOHYDRATE DIACID REGULATOR"/>
    <property type="match status" value="1"/>
</dbReference>
<dbReference type="GeneID" id="93712344"/>
<accession>A0A1I6BLJ9</accession>
<dbReference type="EMBL" id="FOXX01000011">
    <property type="protein sequence ID" value="SFQ81802.1"/>
    <property type="molecule type" value="Genomic_DNA"/>
</dbReference>
<protein>
    <submittedName>
        <fullName evidence="5">Transcriptional regulator, PucR family</fullName>
    </submittedName>
</protein>
<sequence length="542" mass="63064">MKLSELLELSVFEGTIIRAGEKNIDYEVNTVNMMDAPDIIHFLKKDELLITTAFHFKDDLHSLITLIQEMKKKGCSGLGIKTKRFLQEIPLQAIELAQQLNFPLLELPMHTSLGDIVHKSLNYILDIRTTELRNAMMTHQQFTNQIMNGQNVHKILQSLSSLIHFQVVLLNHHLQPITNSNHDSSIYEKLETILVENDIFQQTPFTFSLLDPDKITLTLFPVHTHKQYSYLCVFGEIHPTDRSTVLTIEQAINVIAFELMKENALKQNERRLHNEFFNNFINGSFTTSQEILSRGKEFGLENEQRYVCAVGKTIERHKETSFSQHRQDYELIYDTIEAELQRFSQTVHFFTVNGAYVLLFPLKSKQVQMDPFILDLLRKLQVKVSTRFKKDLCFGLSNYAQQLLHVPISYKEANDTLYYGQLSGQEGFIETYQPKEVPEILRMVPYEQLKKFYSDTFQPFFDGAKKDHDVLLHTLSVYLETHCQLSETAKRLYVHRNTVIYRLEKCEELIGRSLKEPDETLRLRLAFRIKALIQGQGESIHV</sequence>
<evidence type="ECO:0000259" key="2">
    <source>
        <dbReference type="Pfam" id="PF07905"/>
    </source>
</evidence>
<evidence type="ECO:0000259" key="4">
    <source>
        <dbReference type="Pfam" id="PF17853"/>
    </source>
</evidence>
<dbReference type="InterPro" id="IPR042070">
    <property type="entry name" value="PucR_C-HTH_sf"/>
</dbReference>
<evidence type="ECO:0000259" key="3">
    <source>
        <dbReference type="Pfam" id="PF13556"/>
    </source>
</evidence>
<name>A0A1I6BLJ9_9BACI</name>
<dbReference type="InterPro" id="IPR041522">
    <property type="entry name" value="CdaR_GGDEF"/>
</dbReference>
<evidence type="ECO:0000313" key="6">
    <source>
        <dbReference type="Proteomes" id="UP000182762"/>
    </source>
</evidence>
<feature type="domain" description="PucR C-terminal helix-turn-helix" evidence="3">
    <location>
        <begin position="471"/>
        <end position="529"/>
    </location>
</feature>
<evidence type="ECO:0000256" key="1">
    <source>
        <dbReference type="ARBA" id="ARBA00006754"/>
    </source>
</evidence>
<feature type="domain" description="CdaR GGDEF-like" evidence="4">
    <location>
        <begin position="287"/>
        <end position="417"/>
    </location>
</feature>
<dbReference type="Pfam" id="PF13556">
    <property type="entry name" value="HTH_30"/>
    <property type="match status" value="1"/>
</dbReference>
<dbReference type="Pfam" id="PF17853">
    <property type="entry name" value="GGDEF_2"/>
    <property type="match status" value="1"/>
</dbReference>
<dbReference type="PANTHER" id="PTHR33744:SF1">
    <property type="entry name" value="DNA-BINDING TRANSCRIPTIONAL ACTIVATOR ADER"/>
    <property type="match status" value="1"/>
</dbReference>
<keyword evidence="6" id="KW-1185">Reference proteome</keyword>
<evidence type="ECO:0000313" key="5">
    <source>
        <dbReference type="EMBL" id="SFQ81802.1"/>
    </source>
</evidence>
<comment type="similarity">
    <text evidence="1">Belongs to the CdaR family.</text>
</comment>
<dbReference type="Gene3D" id="1.10.10.2840">
    <property type="entry name" value="PucR C-terminal helix-turn-helix domain"/>
    <property type="match status" value="1"/>
</dbReference>
<proteinExistence type="inferred from homology"/>
<feature type="domain" description="Purine catabolism PurC-like" evidence="2">
    <location>
        <begin position="5"/>
        <end position="124"/>
    </location>
</feature>
<organism evidence="5 6">
    <name type="scientific">Priestia endophytica DSM 13796</name>
    <dbReference type="NCBI Taxonomy" id="1121089"/>
    <lineage>
        <taxon>Bacteria</taxon>
        <taxon>Bacillati</taxon>
        <taxon>Bacillota</taxon>
        <taxon>Bacilli</taxon>
        <taxon>Bacillales</taxon>
        <taxon>Bacillaceae</taxon>
        <taxon>Priestia</taxon>
    </lineage>
</organism>
<dbReference type="InterPro" id="IPR012914">
    <property type="entry name" value="PucR_dom"/>
</dbReference>
<dbReference type="InterPro" id="IPR051448">
    <property type="entry name" value="CdaR-like_regulators"/>
</dbReference>
<reference evidence="5 6" key="1">
    <citation type="submission" date="2016-10" db="EMBL/GenBank/DDBJ databases">
        <authorList>
            <person name="Varghese N."/>
            <person name="Submissions S."/>
        </authorList>
    </citation>
    <scope>NUCLEOTIDE SEQUENCE [LARGE SCALE GENOMIC DNA]</scope>
    <source>
        <strain evidence="5 6">DSM 13796</strain>
    </source>
</reference>
<dbReference type="Proteomes" id="UP000182762">
    <property type="component" value="Unassembled WGS sequence"/>
</dbReference>
<dbReference type="Pfam" id="PF07905">
    <property type="entry name" value="PucR"/>
    <property type="match status" value="1"/>
</dbReference>
<dbReference type="InterPro" id="IPR025736">
    <property type="entry name" value="PucR_C-HTH_dom"/>
</dbReference>
<dbReference type="RefSeq" id="WP_061802346.1">
    <property type="nucleotide sequence ID" value="NZ_FOXX01000011.1"/>
</dbReference>
<gene>
    <name evidence="5" type="ORF">SAMN02745910_03765</name>
</gene>